<dbReference type="Pfam" id="PF20009">
    <property type="entry name" value="GEVED"/>
    <property type="match status" value="1"/>
</dbReference>
<dbReference type="Proteomes" id="UP001596997">
    <property type="component" value="Unassembled WGS sequence"/>
</dbReference>
<evidence type="ECO:0000256" key="3">
    <source>
        <dbReference type="ARBA" id="ARBA00022723"/>
    </source>
</evidence>
<evidence type="ECO:0000256" key="8">
    <source>
        <dbReference type="ARBA" id="ARBA00023157"/>
    </source>
</evidence>
<evidence type="ECO:0000259" key="12">
    <source>
        <dbReference type="Pfam" id="PF18962"/>
    </source>
</evidence>
<dbReference type="NCBIfam" id="TIGR04183">
    <property type="entry name" value="Por_Secre_tail"/>
    <property type="match status" value="1"/>
</dbReference>
<dbReference type="InterPro" id="IPR026444">
    <property type="entry name" value="Secre_tail"/>
</dbReference>
<feature type="domain" description="Peptidase M43 pregnancy-associated plasma-A" evidence="11">
    <location>
        <begin position="250"/>
        <end position="337"/>
    </location>
</feature>
<keyword evidence="4 10" id="KW-0732">Signal</keyword>
<feature type="region of interest" description="Disordered" evidence="9">
    <location>
        <begin position="480"/>
        <end position="510"/>
    </location>
</feature>
<dbReference type="InterPro" id="IPR008754">
    <property type="entry name" value="Peptidase_M43"/>
</dbReference>
<feature type="domain" description="GEVED" evidence="13">
    <location>
        <begin position="532"/>
        <end position="620"/>
    </location>
</feature>
<reference evidence="15" key="1">
    <citation type="journal article" date="2019" name="Int. J. Syst. Evol. Microbiol.">
        <title>The Global Catalogue of Microorganisms (GCM) 10K type strain sequencing project: providing services to taxonomists for standard genome sequencing and annotation.</title>
        <authorList>
            <consortium name="The Broad Institute Genomics Platform"/>
            <consortium name="The Broad Institute Genome Sequencing Center for Infectious Disease"/>
            <person name="Wu L."/>
            <person name="Ma J."/>
        </authorList>
    </citation>
    <scope>NUCLEOTIDE SEQUENCE [LARGE SCALE GENOMIC DNA]</scope>
    <source>
        <strain evidence="15">CCUG 62114</strain>
    </source>
</reference>
<gene>
    <name evidence="14" type="ORF">ACFQ1O_05495</name>
</gene>
<evidence type="ECO:0000256" key="2">
    <source>
        <dbReference type="ARBA" id="ARBA00022670"/>
    </source>
</evidence>
<dbReference type="EMBL" id="JBHTJM010000006">
    <property type="protein sequence ID" value="MFD0963447.1"/>
    <property type="molecule type" value="Genomic_DNA"/>
</dbReference>
<evidence type="ECO:0000256" key="7">
    <source>
        <dbReference type="ARBA" id="ARBA00023049"/>
    </source>
</evidence>
<dbReference type="InterPro" id="IPR045474">
    <property type="entry name" value="GEVED"/>
</dbReference>
<keyword evidence="3" id="KW-0479">Metal-binding</keyword>
<comment type="caution">
    <text evidence="14">The sequence shown here is derived from an EMBL/GenBank/DDBJ whole genome shotgun (WGS) entry which is preliminary data.</text>
</comment>
<evidence type="ECO:0000256" key="4">
    <source>
        <dbReference type="ARBA" id="ARBA00022729"/>
    </source>
</evidence>
<sequence length="712" mass="76025">MRKITIKRALLLLLLTTCFLGYSQQVKNSKQLVPEHRNCGLDKHEQAMIDNPEYRASFYERKAKFEEKLLEIHQQKMNGTYQRMATLYIPVAVHFDGIGTEADRACLEAYAQTQIDVINEDYTATNADQASLWPAASAFYPGLTPGSMDVQFCIATKNHPAGADPEVAEGSPLVTIGANGSNFNPNFPETDATYAGYMNFIIKDIGPGLLGYSPLNGSIANGAAVVMNTNCYGTGSGCPGVAAPVSPYNLGRTVTHELGHFYNLNHTFIADGDASQCAQPDGDGIADTPKVSSSTYGNPANGSVDGCNAGEKSLTMNYMDYVNDASMYMFTPDQATVVEAYWASVAGDWAFDKIDCQGPTFDISADNLGNCGADSAQTIVNFTALNGFSETTTFSVTGLPAGAMASFSPTSLNATGTTTLTVTGLNSVTDGTYPLTITGTSTSVTKNISIDLVDGTGSCTVSATVPYKTAITRVTFNTIDRASSTPDGTGADDQTDGYSDETQTGVSTSVNRGSSYNLTVNVDADGQYRTQTKVWIDWNQNCVFDPSEEYDMDQGDLSGGAPYFDIPTTNSPVSVTVPAGAVLGDTVMRVATIYSDPNTPNYPTACGVQTDGEVEDYKITVLPSLSVAQSDFETFLVTPNPSNGYINLTISTSKSVKYSVFDIRGRKISEKTLQNNSSVFNQDVNLGDLSSGIYIFTIESGVKKATQKIIIE</sequence>
<keyword evidence="8" id="KW-1015">Disulfide bond</keyword>
<proteinExistence type="inferred from homology"/>
<dbReference type="Pfam" id="PF05572">
    <property type="entry name" value="Peptidase_M43"/>
    <property type="match status" value="1"/>
</dbReference>
<feature type="compositionally biased region" description="Polar residues" evidence="9">
    <location>
        <begin position="500"/>
        <end position="510"/>
    </location>
</feature>
<evidence type="ECO:0000256" key="1">
    <source>
        <dbReference type="ARBA" id="ARBA00008721"/>
    </source>
</evidence>
<keyword evidence="15" id="KW-1185">Reference proteome</keyword>
<evidence type="ECO:0000256" key="5">
    <source>
        <dbReference type="ARBA" id="ARBA00022801"/>
    </source>
</evidence>
<feature type="domain" description="Secretion system C-terminal sorting" evidence="12">
    <location>
        <begin position="639"/>
        <end position="711"/>
    </location>
</feature>
<evidence type="ECO:0000313" key="15">
    <source>
        <dbReference type="Proteomes" id="UP001596997"/>
    </source>
</evidence>
<name>A0ABW3I1J2_9FLAO</name>
<keyword evidence="6" id="KW-0862">Zinc</keyword>
<dbReference type="Pfam" id="PF18962">
    <property type="entry name" value="Por_Secre_tail"/>
    <property type="match status" value="1"/>
</dbReference>
<dbReference type="Gene3D" id="3.40.390.10">
    <property type="entry name" value="Collagenase (Catalytic Domain)"/>
    <property type="match status" value="1"/>
</dbReference>
<dbReference type="SUPFAM" id="SSF55486">
    <property type="entry name" value="Metalloproteases ('zincins'), catalytic domain"/>
    <property type="match status" value="1"/>
</dbReference>
<dbReference type="PANTHER" id="PTHR47466:SF1">
    <property type="entry name" value="METALLOPROTEASE MEP1 (AFU_ORTHOLOGUE AFUA_1G07730)-RELATED"/>
    <property type="match status" value="1"/>
</dbReference>
<feature type="chain" id="PRO_5047108434" evidence="10">
    <location>
        <begin position="24"/>
        <end position="712"/>
    </location>
</feature>
<evidence type="ECO:0000259" key="11">
    <source>
        <dbReference type="Pfam" id="PF05572"/>
    </source>
</evidence>
<protein>
    <submittedName>
        <fullName evidence="14">GEVED domain-containing protein</fullName>
    </submittedName>
</protein>
<keyword evidence="2" id="KW-0645">Protease</keyword>
<evidence type="ECO:0000259" key="13">
    <source>
        <dbReference type="Pfam" id="PF20009"/>
    </source>
</evidence>
<dbReference type="InterPro" id="IPR024079">
    <property type="entry name" value="MetalloPept_cat_dom_sf"/>
</dbReference>
<evidence type="ECO:0000313" key="14">
    <source>
        <dbReference type="EMBL" id="MFD0963447.1"/>
    </source>
</evidence>
<evidence type="ECO:0000256" key="10">
    <source>
        <dbReference type="SAM" id="SignalP"/>
    </source>
</evidence>
<evidence type="ECO:0000256" key="6">
    <source>
        <dbReference type="ARBA" id="ARBA00022833"/>
    </source>
</evidence>
<keyword evidence="7" id="KW-0482">Metalloprotease</keyword>
<evidence type="ECO:0000256" key="9">
    <source>
        <dbReference type="SAM" id="MobiDB-lite"/>
    </source>
</evidence>
<dbReference type="PANTHER" id="PTHR47466">
    <property type="match status" value="1"/>
</dbReference>
<accession>A0ABW3I1J2</accession>
<comment type="similarity">
    <text evidence="1">Belongs to the peptidase M43B family.</text>
</comment>
<keyword evidence="5" id="KW-0378">Hydrolase</keyword>
<dbReference type="RefSeq" id="WP_377714175.1">
    <property type="nucleotide sequence ID" value="NZ_JBHTJM010000006.1"/>
</dbReference>
<organism evidence="14 15">
    <name type="scientific">Pseudofulvibacter geojedonensis</name>
    <dbReference type="NCBI Taxonomy" id="1123758"/>
    <lineage>
        <taxon>Bacteria</taxon>
        <taxon>Pseudomonadati</taxon>
        <taxon>Bacteroidota</taxon>
        <taxon>Flavobacteriia</taxon>
        <taxon>Flavobacteriales</taxon>
        <taxon>Flavobacteriaceae</taxon>
        <taxon>Pseudofulvibacter</taxon>
    </lineage>
</organism>
<feature type="signal peptide" evidence="10">
    <location>
        <begin position="1"/>
        <end position="23"/>
    </location>
</feature>